<dbReference type="PANTHER" id="PTHR11102:SF160">
    <property type="entry name" value="ERAD-ASSOCIATED E3 UBIQUITIN-PROTEIN LIGASE COMPONENT HRD3"/>
    <property type="match status" value="1"/>
</dbReference>
<keyword evidence="2" id="KW-1185">Reference proteome</keyword>
<dbReference type="InterPro" id="IPR050767">
    <property type="entry name" value="Sel1_AlgK"/>
</dbReference>
<dbReference type="Gene3D" id="1.25.40.10">
    <property type="entry name" value="Tetratricopeptide repeat domain"/>
    <property type="match status" value="2"/>
</dbReference>
<dbReference type="Proteomes" id="UP001056255">
    <property type="component" value="Chromosome I"/>
</dbReference>
<dbReference type="SMART" id="SM00671">
    <property type="entry name" value="SEL1"/>
    <property type="match status" value="4"/>
</dbReference>
<proteinExistence type="predicted"/>
<dbReference type="Pfam" id="PF08238">
    <property type="entry name" value="Sel1"/>
    <property type="match status" value="4"/>
</dbReference>
<dbReference type="InterPro" id="IPR006597">
    <property type="entry name" value="Sel1-like"/>
</dbReference>
<reference evidence="1" key="1">
    <citation type="submission" date="2021-08" db="EMBL/GenBank/DDBJ databases">
        <authorList>
            <person name="Sakaguchi M."/>
            <person name="Kikuchi T."/>
            <person name="Urbanczyk H."/>
        </authorList>
    </citation>
    <scope>NUCLEOTIDE SEQUENCE</scope>
    <source>
        <strain evidence="1">020920N</strain>
    </source>
</reference>
<dbReference type="EMBL" id="CP082275">
    <property type="protein sequence ID" value="USH03455.1"/>
    <property type="molecule type" value="Genomic_DNA"/>
</dbReference>
<accession>A0ABY4WVR3</accession>
<evidence type="ECO:0000313" key="2">
    <source>
        <dbReference type="Proteomes" id="UP001056255"/>
    </source>
</evidence>
<gene>
    <name evidence="1" type="ORF">K6Q96_05480</name>
</gene>
<organism evidence="1 2">
    <name type="scientific">Grimontia kaedaensis</name>
    <dbReference type="NCBI Taxonomy" id="2872157"/>
    <lineage>
        <taxon>Bacteria</taxon>
        <taxon>Pseudomonadati</taxon>
        <taxon>Pseudomonadota</taxon>
        <taxon>Gammaproteobacteria</taxon>
        <taxon>Vibrionales</taxon>
        <taxon>Vibrionaceae</taxon>
        <taxon>Grimontia</taxon>
    </lineage>
</organism>
<dbReference type="InterPro" id="IPR011990">
    <property type="entry name" value="TPR-like_helical_dom_sf"/>
</dbReference>
<name>A0ABY4WVR3_9GAMM</name>
<dbReference type="PANTHER" id="PTHR11102">
    <property type="entry name" value="SEL-1-LIKE PROTEIN"/>
    <property type="match status" value="1"/>
</dbReference>
<dbReference type="SUPFAM" id="SSF81901">
    <property type="entry name" value="HCP-like"/>
    <property type="match status" value="1"/>
</dbReference>
<sequence length="260" mass="29857">MIATNHHIDKQLTSIIKIRYGYWNMNDLTKEEIMLSVIRCIFFPLFLSLLIGCQSKLATNDKNQQHSFFEMAKRGAELGDPVDQYFLANMYQEGRNGLTPNTYKAKHWYEKSAIQGNARAQNNLGRIYEAGLGTNVDNTKAYYWYNLSAQQGHRIALYNLASLYLNGKGVKSDKEKARHYFELSAKKKFSNAQHNLGVLYENGDGVEQNYKLAFAWYSAARTFDPRVQESLDRLTVKIGDEIDEAKIFASSYIIKFGKEK</sequence>
<evidence type="ECO:0000313" key="1">
    <source>
        <dbReference type="EMBL" id="USH03455.1"/>
    </source>
</evidence>
<dbReference type="RefSeq" id="WP_251878466.1">
    <property type="nucleotide sequence ID" value="NZ_CP082275.1"/>
</dbReference>
<protein>
    <submittedName>
        <fullName evidence="1">Sel1 repeat family protein</fullName>
    </submittedName>
</protein>